<dbReference type="Pfam" id="PF00083">
    <property type="entry name" value="Sugar_tr"/>
    <property type="match status" value="1"/>
</dbReference>
<evidence type="ECO:0000256" key="1">
    <source>
        <dbReference type="ARBA" id="ARBA00004651"/>
    </source>
</evidence>
<dbReference type="SUPFAM" id="SSF103473">
    <property type="entry name" value="MFS general substrate transporter"/>
    <property type="match status" value="1"/>
</dbReference>
<feature type="transmembrane region" description="Helical" evidence="11">
    <location>
        <begin position="118"/>
        <end position="138"/>
    </location>
</feature>
<keyword evidence="4" id="KW-1003">Cell membrane</keyword>
<dbReference type="PANTHER" id="PTHR43528:SF1">
    <property type="entry name" value="ALPHA-KETOGLUTARATE PERMEASE"/>
    <property type="match status" value="1"/>
</dbReference>
<keyword evidence="5 11" id="KW-0812">Transmembrane</keyword>
<dbReference type="Gene3D" id="1.20.1250.20">
    <property type="entry name" value="MFS general substrate transporter like domains"/>
    <property type="match status" value="2"/>
</dbReference>
<feature type="transmembrane region" description="Helical" evidence="11">
    <location>
        <begin position="159"/>
        <end position="182"/>
    </location>
</feature>
<dbReference type="Proteomes" id="UP000234289">
    <property type="component" value="Unassembled WGS sequence"/>
</dbReference>
<dbReference type="AlphaFoldDB" id="A0A2H1KMU9"/>
<evidence type="ECO:0000256" key="2">
    <source>
        <dbReference type="ARBA" id="ARBA00008240"/>
    </source>
</evidence>
<dbReference type="PROSITE" id="PS50850">
    <property type="entry name" value="MFS"/>
    <property type="match status" value="1"/>
</dbReference>
<evidence type="ECO:0000313" key="13">
    <source>
        <dbReference type="EMBL" id="SMY01031.1"/>
    </source>
</evidence>
<keyword evidence="3" id="KW-0813">Transport</keyword>
<dbReference type="InterPro" id="IPR036259">
    <property type="entry name" value="MFS_trans_sf"/>
</dbReference>
<feature type="transmembrane region" description="Helical" evidence="11">
    <location>
        <begin position="317"/>
        <end position="336"/>
    </location>
</feature>
<proteinExistence type="inferred from homology"/>
<feature type="transmembrane region" description="Helical" evidence="11">
    <location>
        <begin position="284"/>
        <end position="305"/>
    </location>
</feature>
<keyword evidence="8 11" id="KW-0472">Membrane</keyword>
<feature type="domain" description="Major facilitator superfamily (MFS) profile" evidence="12">
    <location>
        <begin position="22"/>
        <end position="433"/>
    </location>
</feature>
<evidence type="ECO:0000259" key="12">
    <source>
        <dbReference type="PROSITE" id="PS50850"/>
    </source>
</evidence>
<feature type="transmembrane region" description="Helical" evidence="11">
    <location>
        <begin position="194"/>
        <end position="213"/>
    </location>
</feature>
<evidence type="ECO:0000256" key="9">
    <source>
        <dbReference type="ARBA" id="ARBA00037295"/>
    </source>
</evidence>
<evidence type="ECO:0000256" key="3">
    <source>
        <dbReference type="ARBA" id="ARBA00022448"/>
    </source>
</evidence>
<feature type="transmembrane region" description="Helical" evidence="11">
    <location>
        <begin position="61"/>
        <end position="82"/>
    </location>
</feature>
<evidence type="ECO:0000256" key="11">
    <source>
        <dbReference type="SAM" id="Phobius"/>
    </source>
</evidence>
<comment type="subcellular location">
    <subcellularLocation>
        <location evidence="1">Cell membrane</location>
        <topology evidence="1">Multi-pass membrane protein</topology>
    </subcellularLocation>
</comment>
<sequence length="440" mass="46287">MTTSANDHLASSTTPQKISPKVVTAGAVGSVIEYFDFGVYGYVATILAAHFFASGDPVSNLLNTLLTFAVAFALRPVGALLFGHFGDRFGRKNALAATVIAMAAASGLIGILPTYAAIGLGATLLLVLARCLQGLAAGGELGGAASYVSEKSPNSRRGLFAATTQMGALGGSLLASLCILLFNVTLGEDFMADWGWRIPFLIAIPIGLFGLWIRSGLEESEEFKKFKQVRATADAKQRPIRDLFVQYPGKLAGVIGLSILLFSAYYIAYVYVSLHMQTALGFSASFAQLSTTITLIVSVALMPWFGHISDRVGRKPVFVGATIAGIVLAVPTFLLFESGGIVAIMSQVVLGLVDSALMGVAMSTFAEMFPTRVRYTGIAFGFSVGAALAGGTSPYIATWLVEATGNQLSPAFFLMGTGVITLIAALFLKETRGIDLQDVK</sequence>
<dbReference type="GO" id="GO:0015293">
    <property type="term" value="F:symporter activity"/>
    <property type="evidence" value="ECO:0007669"/>
    <property type="project" value="UniProtKB-KW"/>
</dbReference>
<evidence type="ECO:0000256" key="10">
    <source>
        <dbReference type="ARBA" id="ARBA00039918"/>
    </source>
</evidence>
<keyword evidence="6" id="KW-0769">Symport</keyword>
<dbReference type="EMBL" id="FXZG01000030">
    <property type="protein sequence ID" value="SMY01031.1"/>
    <property type="molecule type" value="Genomic_DNA"/>
</dbReference>
<dbReference type="InterPro" id="IPR051084">
    <property type="entry name" value="H+-coupled_symporters"/>
</dbReference>
<keyword evidence="7 11" id="KW-1133">Transmembrane helix</keyword>
<organism evidence="13 14">
    <name type="scientific">Brevibacterium aurantiacum</name>
    <dbReference type="NCBI Taxonomy" id="273384"/>
    <lineage>
        <taxon>Bacteria</taxon>
        <taxon>Bacillati</taxon>
        <taxon>Actinomycetota</taxon>
        <taxon>Actinomycetes</taxon>
        <taxon>Micrococcales</taxon>
        <taxon>Brevibacteriaceae</taxon>
        <taxon>Brevibacterium</taxon>
    </lineage>
</organism>
<evidence type="ECO:0000256" key="8">
    <source>
        <dbReference type="ARBA" id="ARBA00023136"/>
    </source>
</evidence>
<evidence type="ECO:0000256" key="6">
    <source>
        <dbReference type="ARBA" id="ARBA00022847"/>
    </source>
</evidence>
<dbReference type="PANTHER" id="PTHR43528">
    <property type="entry name" value="ALPHA-KETOGLUTARATE PERMEASE"/>
    <property type="match status" value="1"/>
</dbReference>
<feature type="transmembrane region" description="Helical" evidence="11">
    <location>
        <begin position="251"/>
        <end position="272"/>
    </location>
</feature>
<feature type="transmembrane region" description="Helical" evidence="11">
    <location>
        <begin position="377"/>
        <end position="396"/>
    </location>
</feature>
<evidence type="ECO:0000256" key="4">
    <source>
        <dbReference type="ARBA" id="ARBA00022475"/>
    </source>
</evidence>
<dbReference type="FunFam" id="1.20.1250.20:FF:000001">
    <property type="entry name" value="Dicarboxylate MFS transporter"/>
    <property type="match status" value="1"/>
</dbReference>
<name>A0A2H1KMU9_BREAU</name>
<accession>A0A2H1KMU9</accession>
<dbReference type="InterPro" id="IPR005828">
    <property type="entry name" value="MFS_sugar_transport-like"/>
</dbReference>
<comment type="similarity">
    <text evidence="2">Belongs to the major facilitator superfamily. Metabolite:H+ Symporter (MHS) family (TC 2.A.1.6) family.</text>
</comment>
<dbReference type="PROSITE" id="PS00217">
    <property type="entry name" value="SUGAR_TRANSPORT_2"/>
    <property type="match status" value="1"/>
</dbReference>
<dbReference type="InterPro" id="IPR020846">
    <property type="entry name" value="MFS_dom"/>
</dbReference>
<dbReference type="InterPro" id="IPR005829">
    <property type="entry name" value="Sugar_transporter_CS"/>
</dbReference>
<dbReference type="GO" id="GO:0005886">
    <property type="term" value="C:plasma membrane"/>
    <property type="evidence" value="ECO:0007669"/>
    <property type="project" value="UniProtKB-SubCell"/>
</dbReference>
<comment type="function">
    <text evidence="9">May be a proton symporter involved in the uptake of osmolytes such as proline and glycine betaine.</text>
</comment>
<evidence type="ECO:0000256" key="5">
    <source>
        <dbReference type="ARBA" id="ARBA00022692"/>
    </source>
</evidence>
<protein>
    <recommendedName>
        <fullName evidence="10">Putative proline/betaine transporter</fullName>
    </recommendedName>
</protein>
<gene>
    <name evidence="13" type="ORF">BAUR920_03368</name>
</gene>
<feature type="transmembrane region" description="Helical" evidence="11">
    <location>
        <begin position="408"/>
        <end position="428"/>
    </location>
</feature>
<evidence type="ECO:0000256" key="7">
    <source>
        <dbReference type="ARBA" id="ARBA00022989"/>
    </source>
</evidence>
<reference evidence="14" key="1">
    <citation type="submission" date="2017-03" db="EMBL/GenBank/DDBJ databases">
        <authorList>
            <person name="Monnet C."/>
        </authorList>
    </citation>
    <scope>NUCLEOTIDE SEQUENCE [LARGE SCALE GENOMIC DNA]</scope>
    <source>
        <strain evidence="14">CNRZ 920</strain>
    </source>
</reference>
<evidence type="ECO:0000313" key="14">
    <source>
        <dbReference type="Proteomes" id="UP000234289"/>
    </source>
</evidence>